<evidence type="ECO:0000256" key="1">
    <source>
        <dbReference type="ARBA" id="ARBA00005750"/>
    </source>
</evidence>
<dbReference type="SUPFAM" id="SSF89550">
    <property type="entry name" value="PHP domain-like"/>
    <property type="match status" value="1"/>
</dbReference>
<dbReference type="GO" id="GO:0004725">
    <property type="term" value="F:protein tyrosine phosphatase activity"/>
    <property type="evidence" value="ECO:0007669"/>
    <property type="project" value="UniProtKB-EC"/>
</dbReference>
<evidence type="ECO:0000256" key="3">
    <source>
        <dbReference type="ARBA" id="ARBA00022801"/>
    </source>
</evidence>
<sequence length="259" mass="30052">MIDIHCHILPQVDDGSKSLEESIEMAKIAQDEGIKKIINTSHYHPDFKYKSGEELKIILKSFNQKLKDENIDIEVFLGNELYFTDDLLGDFEKLEFHSLNNSKYILVEFSPNNFPNNLADIVYELKLKKHIPILAHVERYSKVQENPNIIYDCINEGALIQLNGASVIGKNGKEAEKTSKILLENNMAHFIATDAHSSTKRRPLIKEVYDYISKQYGEENAKNIFEENQKCILENKDICILEPTKYIEKKNLFKRLFKR</sequence>
<gene>
    <name evidence="6" type="ORF">VN21_11000</name>
</gene>
<evidence type="ECO:0000313" key="6">
    <source>
        <dbReference type="EMBL" id="KKY00990.1"/>
    </source>
</evidence>
<dbReference type="AlphaFoldDB" id="A0A0M3DED8"/>
<dbReference type="Gene3D" id="3.20.20.140">
    <property type="entry name" value="Metal-dependent hydrolases"/>
    <property type="match status" value="1"/>
</dbReference>
<evidence type="ECO:0000256" key="4">
    <source>
        <dbReference type="ARBA" id="ARBA00022912"/>
    </source>
</evidence>
<dbReference type="PANTHER" id="PTHR39181">
    <property type="entry name" value="TYROSINE-PROTEIN PHOSPHATASE YWQE"/>
    <property type="match status" value="1"/>
</dbReference>
<dbReference type="RefSeq" id="WP_046823319.1">
    <property type="nucleotide sequence ID" value="NZ_LBBT01000222.1"/>
</dbReference>
<evidence type="ECO:0000256" key="2">
    <source>
        <dbReference type="ARBA" id="ARBA00013064"/>
    </source>
</evidence>
<dbReference type="InterPro" id="IPR016195">
    <property type="entry name" value="Pol/histidinol_Pase-like"/>
</dbReference>
<organism evidence="6 7">
    <name type="scientific">Paraclostridium benzoelyticum</name>
    <dbReference type="NCBI Taxonomy" id="1629550"/>
    <lineage>
        <taxon>Bacteria</taxon>
        <taxon>Bacillati</taxon>
        <taxon>Bacillota</taxon>
        <taxon>Clostridia</taxon>
        <taxon>Peptostreptococcales</taxon>
        <taxon>Peptostreptococcaceae</taxon>
        <taxon>Paraclostridium</taxon>
    </lineage>
</organism>
<dbReference type="Proteomes" id="UP000034407">
    <property type="component" value="Unassembled WGS sequence"/>
</dbReference>
<dbReference type="PIRSF" id="PIRSF016557">
    <property type="entry name" value="Caps_synth_CpsB"/>
    <property type="match status" value="1"/>
</dbReference>
<dbReference type="PANTHER" id="PTHR39181:SF1">
    <property type="entry name" value="TYROSINE-PROTEIN PHOSPHATASE YWQE"/>
    <property type="match status" value="1"/>
</dbReference>
<name>A0A0M3DED8_9FIRM</name>
<comment type="similarity">
    <text evidence="1">Belongs to the metallo-dependent hydrolases superfamily. CpsB/CapC family.</text>
</comment>
<dbReference type="OrthoDB" id="9788539at2"/>
<comment type="caution">
    <text evidence="6">The sequence shown here is derived from an EMBL/GenBank/DDBJ whole genome shotgun (WGS) entry which is preliminary data.</text>
</comment>
<reference evidence="6 7" key="1">
    <citation type="submission" date="2015-04" db="EMBL/GenBank/DDBJ databases">
        <title>Microcin producing Clostridium sp. JC272T.</title>
        <authorList>
            <person name="Jyothsna T."/>
            <person name="Sasikala C."/>
            <person name="Ramana C."/>
        </authorList>
    </citation>
    <scope>NUCLEOTIDE SEQUENCE [LARGE SCALE GENOMIC DNA]</scope>
    <source>
        <strain evidence="6 7">JC272</strain>
    </source>
</reference>
<proteinExistence type="inferred from homology"/>
<evidence type="ECO:0000313" key="7">
    <source>
        <dbReference type="Proteomes" id="UP000034407"/>
    </source>
</evidence>
<dbReference type="EC" id="3.1.3.48" evidence="2"/>
<protein>
    <recommendedName>
        <fullName evidence="2">protein-tyrosine-phosphatase</fullName>
        <ecNumber evidence="2">3.1.3.48</ecNumber>
    </recommendedName>
</protein>
<evidence type="ECO:0000256" key="5">
    <source>
        <dbReference type="ARBA" id="ARBA00051722"/>
    </source>
</evidence>
<dbReference type="GO" id="GO:0030145">
    <property type="term" value="F:manganese ion binding"/>
    <property type="evidence" value="ECO:0007669"/>
    <property type="project" value="InterPro"/>
</dbReference>
<dbReference type="Pfam" id="PF19567">
    <property type="entry name" value="CpsB_CapC"/>
    <property type="match status" value="1"/>
</dbReference>
<keyword evidence="4" id="KW-0904">Protein phosphatase</keyword>
<dbReference type="InterPro" id="IPR016667">
    <property type="entry name" value="Caps_polysacc_synth_CpsB/CapC"/>
</dbReference>
<accession>A0A0M3DED8</accession>
<dbReference type="PATRIC" id="fig|1629550.3.peg.1654"/>
<keyword evidence="7" id="KW-1185">Reference proteome</keyword>
<comment type="catalytic activity">
    <reaction evidence="5">
        <text>O-phospho-L-tyrosyl-[protein] + H2O = L-tyrosyl-[protein] + phosphate</text>
        <dbReference type="Rhea" id="RHEA:10684"/>
        <dbReference type="Rhea" id="RHEA-COMP:10136"/>
        <dbReference type="Rhea" id="RHEA-COMP:20101"/>
        <dbReference type="ChEBI" id="CHEBI:15377"/>
        <dbReference type="ChEBI" id="CHEBI:43474"/>
        <dbReference type="ChEBI" id="CHEBI:46858"/>
        <dbReference type="ChEBI" id="CHEBI:61978"/>
        <dbReference type="EC" id="3.1.3.48"/>
    </reaction>
</comment>
<keyword evidence="3" id="KW-0378">Hydrolase</keyword>
<dbReference type="EMBL" id="LBBT01000222">
    <property type="protein sequence ID" value="KKY00990.1"/>
    <property type="molecule type" value="Genomic_DNA"/>
</dbReference>